<dbReference type="InterPro" id="IPR036005">
    <property type="entry name" value="Creatinase/aminopeptidase-like"/>
</dbReference>
<dbReference type="Pfam" id="PF00557">
    <property type="entry name" value="Peptidase_M24"/>
    <property type="match status" value="1"/>
</dbReference>
<feature type="domain" description="Peptidase M24" evidence="1">
    <location>
        <begin position="10"/>
        <end position="175"/>
    </location>
</feature>
<dbReference type="SUPFAM" id="SSF55920">
    <property type="entry name" value="Creatinase/aminopeptidase"/>
    <property type="match status" value="1"/>
</dbReference>
<name>A0A7K3WQG3_9FLAO</name>
<dbReference type="GO" id="GO:0004177">
    <property type="term" value="F:aminopeptidase activity"/>
    <property type="evidence" value="ECO:0007669"/>
    <property type="project" value="UniProtKB-KW"/>
</dbReference>
<sequence length="224" mass="26024">MKSQREKLVEAEINAAALFAEAEKRELIIPGKSEKQLNNELFALALEMFGIKKYWHKRIVRSGPNTLKPYEENPPNLILQKDDILFVDFGPIFDEWEADFGRTYVLGNDPVKLKLKRDIETAWQECKAFFNGQQSITGAELYTHCCESAQQYGWEFGGPIAGHLIGHFPHERLETEIKTNYVHPENHQDMREPDKEGNMRDWILEIHFVDSRKQIGGFFEQLLT</sequence>
<reference evidence="2 3" key="1">
    <citation type="submission" date="2020-02" db="EMBL/GenBank/DDBJ databases">
        <title>Out from the shadows clarifying the taxonomy of the family Cryomorphaceae and related taxa by utilizing the GTDB taxonomic framework.</title>
        <authorList>
            <person name="Bowman J.P."/>
        </authorList>
    </citation>
    <scope>NUCLEOTIDE SEQUENCE [LARGE SCALE GENOMIC DNA]</scope>
    <source>
        <strain evidence="2 3">QSSC 1-22</strain>
    </source>
</reference>
<dbReference type="CDD" id="cd01066">
    <property type="entry name" value="APP_MetAP"/>
    <property type="match status" value="1"/>
</dbReference>
<dbReference type="EMBL" id="JAAGVY010000017">
    <property type="protein sequence ID" value="NEN23900.1"/>
    <property type="molecule type" value="Genomic_DNA"/>
</dbReference>
<accession>A0A7K3WQG3</accession>
<dbReference type="Gene3D" id="3.90.230.10">
    <property type="entry name" value="Creatinase/methionine aminopeptidase superfamily"/>
    <property type="match status" value="1"/>
</dbReference>
<keyword evidence="2" id="KW-0378">Hydrolase</keyword>
<dbReference type="AlphaFoldDB" id="A0A7K3WQG3"/>
<comment type="caution">
    <text evidence="2">The sequence shown here is derived from an EMBL/GenBank/DDBJ whole genome shotgun (WGS) entry which is preliminary data.</text>
</comment>
<organism evidence="2 3">
    <name type="scientific">Cryomorpha ignava</name>
    <dbReference type="NCBI Taxonomy" id="101383"/>
    <lineage>
        <taxon>Bacteria</taxon>
        <taxon>Pseudomonadati</taxon>
        <taxon>Bacteroidota</taxon>
        <taxon>Flavobacteriia</taxon>
        <taxon>Flavobacteriales</taxon>
        <taxon>Cryomorphaceae</taxon>
        <taxon>Cryomorpha</taxon>
    </lineage>
</organism>
<dbReference type="InterPro" id="IPR000994">
    <property type="entry name" value="Pept_M24"/>
</dbReference>
<keyword evidence="2" id="KW-0031">Aminopeptidase</keyword>
<protein>
    <submittedName>
        <fullName evidence="2">Aminopeptidase P family protein</fullName>
    </submittedName>
</protein>
<gene>
    <name evidence="2" type="ORF">G3O08_10355</name>
</gene>
<keyword evidence="2" id="KW-0645">Protease</keyword>
<evidence type="ECO:0000313" key="2">
    <source>
        <dbReference type="EMBL" id="NEN23900.1"/>
    </source>
</evidence>
<proteinExistence type="predicted"/>
<evidence type="ECO:0000313" key="3">
    <source>
        <dbReference type="Proteomes" id="UP000486602"/>
    </source>
</evidence>
<evidence type="ECO:0000259" key="1">
    <source>
        <dbReference type="Pfam" id="PF00557"/>
    </source>
</evidence>
<dbReference type="RefSeq" id="WP_163285294.1">
    <property type="nucleotide sequence ID" value="NZ_JAAGVY010000017.1"/>
</dbReference>
<keyword evidence="3" id="KW-1185">Reference proteome</keyword>
<dbReference type="Proteomes" id="UP000486602">
    <property type="component" value="Unassembled WGS sequence"/>
</dbReference>